<evidence type="ECO:0000256" key="4">
    <source>
        <dbReference type="ARBA" id="ARBA00022692"/>
    </source>
</evidence>
<feature type="domain" description="ABC transmembrane type-1" evidence="8">
    <location>
        <begin position="95"/>
        <end position="299"/>
    </location>
</feature>
<evidence type="ECO:0000259" key="8">
    <source>
        <dbReference type="PROSITE" id="PS50928"/>
    </source>
</evidence>
<dbReference type="CDD" id="cd06261">
    <property type="entry name" value="TM_PBP2"/>
    <property type="match status" value="1"/>
</dbReference>
<feature type="transmembrane region" description="Helical" evidence="7">
    <location>
        <begin position="99"/>
        <end position="122"/>
    </location>
</feature>
<dbReference type="GO" id="GO:0055085">
    <property type="term" value="P:transmembrane transport"/>
    <property type="evidence" value="ECO:0007669"/>
    <property type="project" value="InterPro"/>
</dbReference>
<dbReference type="GO" id="GO:0005886">
    <property type="term" value="C:plasma membrane"/>
    <property type="evidence" value="ECO:0007669"/>
    <property type="project" value="UniProtKB-SubCell"/>
</dbReference>
<dbReference type="InterPro" id="IPR045621">
    <property type="entry name" value="BPD_transp_1_N"/>
</dbReference>
<evidence type="ECO:0000256" key="1">
    <source>
        <dbReference type="ARBA" id="ARBA00004651"/>
    </source>
</evidence>
<evidence type="ECO:0000256" key="7">
    <source>
        <dbReference type="RuleBase" id="RU363032"/>
    </source>
</evidence>
<dbReference type="Pfam" id="PF00528">
    <property type="entry name" value="BPD_transp_1"/>
    <property type="match status" value="1"/>
</dbReference>
<keyword evidence="2 7" id="KW-0813">Transport</keyword>
<dbReference type="PANTHER" id="PTHR43163">
    <property type="entry name" value="DIPEPTIDE TRANSPORT SYSTEM PERMEASE PROTEIN DPPB-RELATED"/>
    <property type="match status" value="1"/>
</dbReference>
<dbReference type="PROSITE" id="PS50928">
    <property type="entry name" value="ABC_TM1"/>
    <property type="match status" value="1"/>
</dbReference>
<evidence type="ECO:0000313" key="10">
    <source>
        <dbReference type="Proteomes" id="UP000198797"/>
    </source>
</evidence>
<keyword evidence="3" id="KW-1003">Cell membrane</keyword>
<keyword evidence="4 7" id="KW-0812">Transmembrane</keyword>
<evidence type="ECO:0000256" key="2">
    <source>
        <dbReference type="ARBA" id="ARBA00022448"/>
    </source>
</evidence>
<dbReference type="InterPro" id="IPR000515">
    <property type="entry name" value="MetI-like"/>
</dbReference>
<comment type="similarity">
    <text evidence="7">Belongs to the binding-protein-dependent transport system permease family.</text>
</comment>
<dbReference type="PANTHER" id="PTHR43163:SF3">
    <property type="entry name" value="PEPTIDE ABC TRANSPORTER PERMEASE PROTEIN"/>
    <property type="match status" value="1"/>
</dbReference>
<evidence type="ECO:0000313" key="9">
    <source>
        <dbReference type="EMBL" id="SCF02331.1"/>
    </source>
</evidence>
<organism evidence="9 10">
    <name type="scientific">Micromonospora matsumotoense</name>
    <dbReference type="NCBI Taxonomy" id="121616"/>
    <lineage>
        <taxon>Bacteria</taxon>
        <taxon>Bacillati</taxon>
        <taxon>Actinomycetota</taxon>
        <taxon>Actinomycetes</taxon>
        <taxon>Micromonosporales</taxon>
        <taxon>Micromonosporaceae</taxon>
        <taxon>Micromonospora</taxon>
    </lineage>
</organism>
<feature type="transmembrane region" description="Helical" evidence="7">
    <location>
        <begin position="134"/>
        <end position="156"/>
    </location>
</feature>
<evidence type="ECO:0000256" key="6">
    <source>
        <dbReference type="ARBA" id="ARBA00023136"/>
    </source>
</evidence>
<dbReference type="SUPFAM" id="SSF161098">
    <property type="entry name" value="MetI-like"/>
    <property type="match status" value="1"/>
</dbReference>
<name>A0A1C4X2H2_9ACTN</name>
<sequence>MVRLVLRRLAWTGPLLFVVSVLCFLLISLVPGDPARTVLGPLAPPEQVEALHRQMGLDRPLTVQYLSWLADAVHGDLGRSVSTGTAVAPLIASRLAPTVSLILLTTLTVGVVGTALGVLSAVRGGPLGRLVDVASVVGLAVPGFWLALVLITWLAVRWRLFPATGYVPFGESPVGWLRSLALPVTATSLAAVTAVAKQTRDAMLDVLSRDFVRVMQANGLSTRSIVYRHALRTAAVPVVALLGVISASLLGATVLIENIFGLPGLGSGAALAAAQHDIPVLQGAVVCYTLIVVAIGLLADLAQAWLDPRVGAR</sequence>
<dbReference type="InterPro" id="IPR035906">
    <property type="entry name" value="MetI-like_sf"/>
</dbReference>
<dbReference type="OrthoDB" id="9809425at2"/>
<feature type="transmembrane region" description="Helical" evidence="7">
    <location>
        <begin position="280"/>
        <end position="299"/>
    </location>
</feature>
<evidence type="ECO:0000256" key="3">
    <source>
        <dbReference type="ARBA" id="ARBA00022475"/>
    </source>
</evidence>
<dbReference type="Proteomes" id="UP000198797">
    <property type="component" value="Unassembled WGS sequence"/>
</dbReference>
<comment type="subcellular location">
    <subcellularLocation>
        <location evidence="1 7">Cell membrane</location>
        <topology evidence="1 7">Multi-pass membrane protein</topology>
    </subcellularLocation>
</comment>
<keyword evidence="5 7" id="KW-1133">Transmembrane helix</keyword>
<evidence type="ECO:0000256" key="5">
    <source>
        <dbReference type="ARBA" id="ARBA00022989"/>
    </source>
</evidence>
<keyword evidence="10" id="KW-1185">Reference proteome</keyword>
<accession>A0A1C4X2H2</accession>
<protein>
    <submittedName>
        <fullName evidence="9">Peptide/nickel transport system permease protein</fullName>
    </submittedName>
</protein>
<proteinExistence type="inferred from homology"/>
<feature type="transmembrane region" description="Helical" evidence="7">
    <location>
        <begin position="234"/>
        <end position="260"/>
    </location>
</feature>
<dbReference type="RefSeq" id="WP_091243887.1">
    <property type="nucleotide sequence ID" value="NZ_FMCU01000004.1"/>
</dbReference>
<keyword evidence="6 7" id="KW-0472">Membrane</keyword>
<dbReference type="EMBL" id="FMCU01000004">
    <property type="protein sequence ID" value="SCF02331.1"/>
    <property type="molecule type" value="Genomic_DNA"/>
</dbReference>
<dbReference type="Pfam" id="PF19300">
    <property type="entry name" value="BPD_transp_1_N"/>
    <property type="match status" value="1"/>
</dbReference>
<gene>
    <name evidence="9" type="ORF">GA0070216_10472</name>
</gene>
<dbReference type="Gene3D" id="1.10.3720.10">
    <property type="entry name" value="MetI-like"/>
    <property type="match status" value="1"/>
</dbReference>
<feature type="transmembrane region" description="Helical" evidence="7">
    <location>
        <begin position="176"/>
        <end position="196"/>
    </location>
</feature>
<dbReference type="AlphaFoldDB" id="A0A1C4X2H2"/>
<reference evidence="10" key="1">
    <citation type="submission" date="2016-06" db="EMBL/GenBank/DDBJ databases">
        <authorList>
            <person name="Varghese N."/>
            <person name="Submissions Spin"/>
        </authorList>
    </citation>
    <scope>NUCLEOTIDE SEQUENCE [LARGE SCALE GENOMIC DNA]</scope>
    <source>
        <strain evidence="10">DSM 44100</strain>
    </source>
</reference>
<dbReference type="STRING" id="121616.GA0070216_10472"/>